<evidence type="ECO:0000313" key="1">
    <source>
        <dbReference type="EMBL" id="EOH95250.1"/>
    </source>
</evidence>
<dbReference type="EMBL" id="AJAQ01000011">
    <property type="protein sequence ID" value="EOH95250.1"/>
    <property type="molecule type" value="Genomic_DNA"/>
</dbReference>
<dbReference type="Proteomes" id="UP000013782">
    <property type="component" value="Unassembled WGS sequence"/>
</dbReference>
<reference evidence="1 2" key="1">
    <citation type="submission" date="2013-02" db="EMBL/GenBank/DDBJ databases">
        <title>The Genome Sequence of Enterococcus pallens BAA-351.</title>
        <authorList>
            <consortium name="The Broad Institute Genome Sequencing Platform"/>
            <consortium name="The Broad Institute Genome Sequencing Center for Infectious Disease"/>
            <person name="Earl A.M."/>
            <person name="Gilmore M.S."/>
            <person name="Lebreton F."/>
            <person name="Walker B."/>
            <person name="Young S.K."/>
            <person name="Zeng Q."/>
            <person name="Gargeya S."/>
            <person name="Fitzgerald M."/>
            <person name="Haas B."/>
            <person name="Abouelleil A."/>
            <person name="Alvarado L."/>
            <person name="Arachchi H.M."/>
            <person name="Berlin A.M."/>
            <person name="Chapman S.B."/>
            <person name="Dewar J."/>
            <person name="Goldberg J."/>
            <person name="Griggs A."/>
            <person name="Gujja S."/>
            <person name="Hansen M."/>
            <person name="Howarth C."/>
            <person name="Imamovic A."/>
            <person name="Larimer J."/>
            <person name="McCowan C."/>
            <person name="Murphy C."/>
            <person name="Neiman D."/>
            <person name="Pearson M."/>
            <person name="Priest M."/>
            <person name="Roberts A."/>
            <person name="Saif S."/>
            <person name="Shea T."/>
            <person name="Sisk P."/>
            <person name="Sykes S."/>
            <person name="Wortman J."/>
            <person name="Nusbaum C."/>
            <person name="Birren B."/>
        </authorList>
    </citation>
    <scope>NUCLEOTIDE SEQUENCE [LARGE SCALE GENOMIC DNA]</scope>
    <source>
        <strain evidence="1 2">ATCC BAA-351</strain>
    </source>
</reference>
<name>R2SJ55_9ENTE</name>
<sequence length="36" mass="4389">MEGNVRYLTEYLHGATKLIIPVYQRNYDWKKENCKN</sequence>
<keyword evidence="2" id="KW-1185">Reference proteome</keyword>
<proteinExistence type="predicted"/>
<gene>
    <name evidence="1" type="ORF">UAU_01212</name>
</gene>
<dbReference type="AlphaFoldDB" id="R2SJ55"/>
<organism evidence="1 2">
    <name type="scientific">Enterococcus pallens ATCC BAA-351</name>
    <dbReference type="NCBI Taxonomy" id="1158607"/>
    <lineage>
        <taxon>Bacteria</taxon>
        <taxon>Bacillati</taxon>
        <taxon>Bacillota</taxon>
        <taxon>Bacilli</taxon>
        <taxon>Lactobacillales</taxon>
        <taxon>Enterococcaceae</taxon>
        <taxon>Enterococcus</taxon>
    </lineage>
</organism>
<comment type="caution">
    <text evidence="1">The sequence shown here is derived from an EMBL/GenBank/DDBJ whole genome shotgun (WGS) entry which is preliminary data.</text>
</comment>
<protein>
    <recommendedName>
        <fullName evidence="3">DUF262 domain-containing protein</fullName>
    </recommendedName>
</protein>
<evidence type="ECO:0000313" key="2">
    <source>
        <dbReference type="Proteomes" id="UP000013782"/>
    </source>
</evidence>
<evidence type="ECO:0008006" key="3">
    <source>
        <dbReference type="Google" id="ProtNLM"/>
    </source>
</evidence>
<dbReference type="HOGENOM" id="CLU_3356045_0_0_9"/>
<accession>R2SJ55</accession>